<name>A0A382YX59_9ZZZZ</name>
<dbReference type="InterPro" id="IPR016039">
    <property type="entry name" value="Thiolase-like"/>
</dbReference>
<dbReference type="AlphaFoldDB" id="A0A382YX59"/>
<organism evidence="2">
    <name type="scientific">marine metagenome</name>
    <dbReference type="NCBI Taxonomy" id="408172"/>
    <lineage>
        <taxon>unclassified sequences</taxon>
        <taxon>metagenomes</taxon>
        <taxon>ecological metagenomes</taxon>
    </lineage>
</organism>
<dbReference type="NCBIfam" id="NF006829">
    <property type="entry name" value="PRK09352.1"/>
    <property type="match status" value="1"/>
</dbReference>
<accession>A0A382YX59</accession>
<dbReference type="SUPFAM" id="SSF53901">
    <property type="entry name" value="Thiolase-like"/>
    <property type="match status" value="2"/>
</dbReference>
<dbReference type="GO" id="GO:0004315">
    <property type="term" value="F:3-oxoacyl-[acyl-carrier-protein] synthase activity"/>
    <property type="evidence" value="ECO:0007669"/>
    <property type="project" value="InterPro"/>
</dbReference>
<dbReference type="GO" id="GO:0044550">
    <property type="term" value="P:secondary metabolite biosynthetic process"/>
    <property type="evidence" value="ECO:0007669"/>
    <property type="project" value="TreeGrafter"/>
</dbReference>
<dbReference type="CDD" id="cd00830">
    <property type="entry name" value="KAS_III"/>
    <property type="match status" value="1"/>
</dbReference>
<protein>
    <recommendedName>
        <fullName evidence="1">Beta-ketoacyl-[acyl-carrier-protein] synthase III N-terminal domain-containing protein</fullName>
    </recommendedName>
</protein>
<gene>
    <name evidence="2" type="ORF">METZ01_LOCUS440696</name>
</gene>
<dbReference type="EMBL" id="UINC01179248">
    <property type="protein sequence ID" value="SVD87842.1"/>
    <property type="molecule type" value="Genomic_DNA"/>
</dbReference>
<reference evidence="2" key="1">
    <citation type="submission" date="2018-05" db="EMBL/GenBank/DDBJ databases">
        <authorList>
            <person name="Lanie J.A."/>
            <person name="Ng W.-L."/>
            <person name="Kazmierczak K.M."/>
            <person name="Andrzejewski T.M."/>
            <person name="Davidsen T.M."/>
            <person name="Wayne K.J."/>
            <person name="Tettelin H."/>
            <person name="Glass J.I."/>
            <person name="Rusch D."/>
            <person name="Podicherti R."/>
            <person name="Tsui H.-C.T."/>
            <person name="Winkler M.E."/>
        </authorList>
    </citation>
    <scope>NUCLEOTIDE SEQUENCE</scope>
</reference>
<sequence>MVVRKVKQIQYKANITGVGNYLPEKILTNDDIEKLVDTSDVWIQSRTGIRERRIARTGEASAEMSTHAVQNLMLNYKLKADEIDAIIVATITPDMMFPSTAALVQNNLNAHNAWGYDLSAACSGFLFALQSGSALISAGQCKKVIVIGVDTMSSILDFTDRNTCILFGDGAGAVLLEPSETYGIIDAELRIDGAGGEFLQMPAGGSLLPATEETVKNRLHYVHQDGKTVFKHAVREMANISHQVAER</sequence>
<dbReference type="Pfam" id="PF08545">
    <property type="entry name" value="ACP_syn_III"/>
    <property type="match status" value="1"/>
</dbReference>
<dbReference type="PANTHER" id="PTHR34069">
    <property type="entry name" value="3-OXOACYL-[ACYL-CARRIER-PROTEIN] SYNTHASE 3"/>
    <property type="match status" value="1"/>
</dbReference>
<dbReference type="Gene3D" id="3.40.47.10">
    <property type="match status" value="1"/>
</dbReference>
<proteinExistence type="predicted"/>
<evidence type="ECO:0000313" key="2">
    <source>
        <dbReference type="EMBL" id="SVD87842.1"/>
    </source>
</evidence>
<dbReference type="GO" id="GO:0006633">
    <property type="term" value="P:fatty acid biosynthetic process"/>
    <property type="evidence" value="ECO:0007669"/>
    <property type="project" value="InterPro"/>
</dbReference>
<feature type="domain" description="Beta-ketoacyl-[acyl-carrier-protein] synthase III N-terminal" evidence="1">
    <location>
        <begin position="116"/>
        <end position="193"/>
    </location>
</feature>
<dbReference type="InterPro" id="IPR013751">
    <property type="entry name" value="ACP_syn_III_N"/>
</dbReference>
<feature type="non-terminal residue" evidence="2">
    <location>
        <position position="247"/>
    </location>
</feature>
<dbReference type="PANTHER" id="PTHR34069:SF2">
    <property type="entry name" value="BETA-KETOACYL-[ACYL-CARRIER-PROTEIN] SYNTHASE III"/>
    <property type="match status" value="1"/>
</dbReference>
<evidence type="ECO:0000259" key="1">
    <source>
        <dbReference type="Pfam" id="PF08545"/>
    </source>
</evidence>